<proteinExistence type="inferred from homology"/>
<keyword evidence="7" id="KW-0067">ATP-binding</keyword>
<dbReference type="InterPro" id="IPR001048">
    <property type="entry name" value="Asp/Glu/Uridylate_kinase"/>
</dbReference>
<name>C7DGQ2_MICA2</name>
<dbReference type="SUPFAM" id="SSF53633">
    <property type="entry name" value="Carbamate kinase-like"/>
    <property type="match status" value="1"/>
</dbReference>
<dbReference type="Proteomes" id="UP000332487">
    <property type="component" value="Unassembled WGS sequence"/>
</dbReference>
<evidence type="ECO:0000256" key="2">
    <source>
        <dbReference type="ARBA" id="ARBA00012908"/>
    </source>
</evidence>
<dbReference type="InterPro" id="IPR036393">
    <property type="entry name" value="AceGlu_kinase-like_sf"/>
</dbReference>
<dbReference type="AlphaFoldDB" id="C7DGQ2"/>
<evidence type="ECO:0000256" key="8">
    <source>
        <dbReference type="ARBA" id="ARBA00023229"/>
    </source>
</evidence>
<keyword evidence="12" id="KW-1185">Reference proteome</keyword>
<dbReference type="EC" id="2.7.4.26" evidence="2"/>
<dbReference type="GO" id="GO:0102043">
    <property type="term" value="F:isopentenyl phosphate kinase activity"/>
    <property type="evidence" value="ECO:0007669"/>
    <property type="project" value="UniProtKB-EC"/>
</dbReference>
<dbReference type="PANTHER" id="PTHR43654">
    <property type="entry name" value="GLUTAMATE 5-KINASE"/>
    <property type="match status" value="1"/>
</dbReference>
<evidence type="ECO:0000256" key="3">
    <source>
        <dbReference type="ARBA" id="ARBA00017267"/>
    </source>
</evidence>
<reference evidence="11 12" key="2">
    <citation type="journal article" date="2010" name="Proc. Natl. Acad. Sci. U.S.A.">
        <title>Enigmatic, ultrasmall, uncultivated Archaea.</title>
        <authorList>
            <person name="Baker B.J."/>
            <person name="Comolli L.R."/>
            <person name="Dick G.J."/>
            <person name="Hauser L.J."/>
            <person name="Hyatt D."/>
            <person name="Dill B.D."/>
            <person name="Land M.L."/>
            <person name="Verberkmoes N.C."/>
            <person name="Hettich R.L."/>
            <person name="Banfield J.F."/>
        </authorList>
    </citation>
    <scope>NUCLEOTIDE SEQUENCE [LARGE SCALE GENOMIC DNA]</scope>
    <source>
        <strain evidence="11">ARMAN-2</strain>
    </source>
</reference>
<sequence length="246" mass="26868">MRKVTYVLKVGGAALTDKNTGRSFVSEVSDYVAADIRKGTRIIVVHGAGYGAHRFVRSRGMRRAADNQADWARLRRNVSKITATMIDRFIAYGHAAIELSVPSMVRTSSGRITEFNLYPVKAYLDMGFVPIMHSDAPPDSKYGVSVLSGDDIAVYLANMLGAKALIFGIDIDGIRSSDGRILKAVRKQNIGKLYTWDVNDVTGGMKRKLAEIGKLRAGTSAYIISLRKRGSLSKVLYGKGAGTKIY</sequence>
<evidence type="ECO:0000256" key="5">
    <source>
        <dbReference type="ARBA" id="ARBA00022741"/>
    </source>
</evidence>
<accession>C7DGQ2</accession>
<evidence type="ECO:0000256" key="9">
    <source>
        <dbReference type="ARBA" id="ARBA00049063"/>
    </source>
</evidence>
<dbReference type="NCBIfam" id="NF040647">
    <property type="entry name" value="IPPK_Arch"/>
    <property type="match status" value="1"/>
</dbReference>
<organism evidence="11 12">
    <name type="scientific">Candidatus Micrarchaeum acidiphilum ARMAN-2</name>
    <dbReference type="NCBI Taxonomy" id="425595"/>
    <lineage>
        <taxon>Archaea</taxon>
        <taxon>Candidatus Micrarchaeota</taxon>
        <taxon>Candidatus Micrarchaeia</taxon>
        <taxon>Candidatus Micrarchaeales</taxon>
        <taxon>Candidatus Micrarchaeaceae</taxon>
        <taxon>Candidatus Micrarchaeum</taxon>
    </lineage>
</organism>
<comment type="catalytic activity">
    <reaction evidence="9">
        <text>isopentenyl phosphate + ATP = isopentenyl diphosphate + ADP</text>
        <dbReference type="Rhea" id="RHEA:33963"/>
        <dbReference type="ChEBI" id="CHEBI:30616"/>
        <dbReference type="ChEBI" id="CHEBI:65078"/>
        <dbReference type="ChEBI" id="CHEBI:128769"/>
        <dbReference type="ChEBI" id="CHEBI:456216"/>
        <dbReference type="EC" id="2.7.4.26"/>
    </reaction>
</comment>
<evidence type="ECO:0000313" key="12">
    <source>
        <dbReference type="Proteomes" id="UP000332487"/>
    </source>
</evidence>
<evidence type="ECO:0000256" key="7">
    <source>
        <dbReference type="ARBA" id="ARBA00022840"/>
    </source>
</evidence>
<keyword evidence="6 11" id="KW-0418">Kinase</keyword>
<dbReference type="GO" id="GO:0005829">
    <property type="term" value="C:cytosol"/>
    <property type="evidence" value="ECO:0007669"/>
    <property type="project" value="TreeGrafter"/>
</dbReference>
<dbReference type="Pfam" id="PF00696">
    <property type="entry name" value="AA_kinase"/>
    <property type="match status" value="1"/>
</dbReference>
<dbReference type="EMBL" id="GG697238">
    <property type="protein sequence ID" value="EET90399.1"/>
    <property type="molecule type" value="Genomic_DNA"/>
</dbReference>
<evidence type="ECO:0000256" key="1">
    <source>
        <dbReference type="ARBA" id="ARBA00010540"/>
    </source>
</evidence>
<keyword evidence="4" id="KW-0808">Transferase</keyword>
<evidence type="ECO:0000259" key="10">
    <source>
        <dbReference type="Pfam" id="PF00696"/>
    </source>
</evidence>
<dbReference type="InterPro" id="IPR024192">
    <property type="entry name" value="Fosfomycin_R_FomA-type"/>
</dbReference>
<dbReference type="GO" id="GO:0016301">
    <property type="term" value="F:kinase activity"/>
    <property type="evidence" value="ECO:0007669"/>
    <property type="project" value="UniProtKB-KW"/>
</dbReference>
<dbReference type="GO" id="GO:0016114">
    <property type="term" value="P:terpenoid biosynthetic process"/>
    <property type="evidence" value="ECO:0007669"/>
    <property type="project" value="TreeGrafter"/>
</dbReference>
<keyword evidence="5" id="KW-0547">Nucleotide-binding</keyword>
<dbReference type="Gene3D" id="3.40.1160.10">
    <property type="entry name" value="Acetylglutamate kinase-like"/>
    <property type="match status" value="1"/>
</dbReference>
<dbReference type="GO" id="GO:0005524">
    <property type="term" value="F:ATP binding"/>
    <property type="evidence" value="ECO:0007669"/>
    <property type="project" value="UniProtKB-KW"/>
</dbReference>
<evidence type="ECO:0000256" key="6">
    <source>
        <dbReference type="ARBA" id="ARBA00022777"/>
    </source>
</evidence>
<keyword evidence="8" id="KW-0414">Isoprene biosynthesis</keyword>
<comment type="similarity">
    <text evidence="1">Belongs to the isopentenyl phosphate kinase family.</text>
</comment>
<dbReference type="PANTHER" id="PTHR43654:SF1">
    <property type="entry name" value="ISOPENTENYL PHOSPHATE KINASE"/>
    <property type="match status" value="1"/>
</dbReference>
<feature type="domain" description="Aspartate/glutamate/uridylate kinase" evidence="10">
    <location>
        <begin position="6"/>
        <end position="211"/>
    </location>
</feature>
<protein>
    <recommendedName>
        <fullName evidence="3">Isopentenyl phosphate kinase</fullName>
        <ecNumber evidence="2">2.7.4.26</ecNumber>
    </recommendedName>
</protein>
<gene>
    <name evidence="11" type="ORF">UNLARM2_0251</name>
</gene>
<evidence type="ECO:0000256" key="4">
    <source>
        <dbReference type="ARBA" id="ARBA00022679"/>
    </source>
</evidence>
<evidence type="ECO:0000313" key="11">
    <source>
        <dbReference type="EMBL" id="EET90399.1"/>
    </source>
</evidence>
<reference evidence="11 12" key="1">
    <citation type="journal article" date="2009" name="Genome Biol.">
        <title>Community-wide analysis of microbial genome sequence signatures.</title>
        <authorList>
            <person name="Dick G.J."/>
            <person name="Andersson A.F."/>
            <person name="Baker B.J."/>
            <person name="Simmons S.L."/>
            <person name="Thomas B.C."/>
            <person name="Yelton A.P."/>
            <person name="Banfield J.F."/>
        </authorList>
    </citation>
    <scope>NUCLEOTIDE SEQUENCE [LARGE SCALE GENOMIC DNA]</scope>
    <source>
        <strain evidence="11">ARMAN-2</strain>
    </source>
</reference>